<reference evidence="2 3" key="1">
    <citation type="submission" date="2020-12" db="EMBL/GenBank/DDBJ databases">
        <title>Novel Thalassolituus-related marine hydrocarbonoclastic bacteria mediated algae-derived hydrocarbons mineralization in twilight zone of the northern South China Sea.</title>
        <authorList>
            <person name="Dong C."/>
        </authorList>
    </citation>
    <scope>NUCLEOTIDE SEQUENCE [LARGE SCALE GENOMIC DNA]</scope>
    <source>
        <strain evidence="2 3">IMCC1826</strain>
    </source>
</reference>
<name>A0ABS7ZS49_9GAMM</name>
<dbReference type="Proteomes" id="UP000714380">
    <property type="component" value="Unassembled WGS sequence"/>
</dbReference>
<feature type="signal peptide" evidence="1">
    <location>
        <begin position="1"/>
        <end position="27"/>
    </location>
</feature>
<evidence type="ECO:0000313" key="3">
    <source>
        <dbReference type="Proteomes" id="UP000714380"/>
    </source>
</evidence>
<proteinExistence type="predicted"/>
<dbReference type="EMBL" id="JAEDAH010000078">
    <property type="protein sequence ID" value="MCA6064435.1"/>
    <property type="molecule type" value="Genomic_DNA"/>
</dbReference>
<evidence type="ECO:0000313" key="2">
    <source>
        <dbReference type="EMBL" id="MCA6064435.1"/>
    </source>
</evidence>
<accession>A0ABS7ZS49</accession>
<evidence type="ECO:0000256" key="1">
    <source>
        <dbReference type="SAM" id="SignalP"/>
    </source>
</evidence>
<gene>
    <name evidence="2" type="ORF">I9W95_12535</name>
</gene>
<protein>
    <submittedName>
        <fullName evidence="2">Uncharacterized protein</fullName>
    </submittedName>
</protein>
<comment type="caution">
    <text evidence="2">The sequence shown here is derived from an EMBL/GenBank/DDBJ whole genome shotgun (WGS) entry which is preliminary data.</text>
</comment>
<feature type="chain" id="PRO_5045207148" evidence="1">
    <location>
        <begin position="28"/>
        <end position="365"/>
    </location>
</feature>
<keyword evidence="3" id="KW-1185">Reference proteome</keyword>
<dbReference type="RefSeq" id="WP_225675410.1">
    <property type="nucleotide sequence ID" value="NZ_JAEDAH010000078.1"/>
</dbReference>
<keyword evidence="1" id="KW-0732">Signal</keyword>
<sequence>MMAAVFATVAIMRIFLFLLTLSLAVEAAEVDQFTRVGPELADALPQLNRAVNQALAESVARANQPLPQAPKRRHRFPRQSAGCQTSRLYSAMSWNLARPVIGQIESFAEKAADIERRTIPLNQSVYRDFLWPQSPSLVLSERMAAVIRVGNTEIGTDKLGHFFTEGFSYFNATDYLRSGPEQGLLFGEWSESVYFGAQTTGVYSFADLVANFNGLRFWNRVLARQPDPLTGLEVQPYVECNHGQWVLSRSFSWLDYVDAAWDESRNCSLFRTLDLLSRVMSHAPECRADELPLARYGDYGLRLLNTSGPAVLPEHLQPEVILAQRQPVIEWRLSAEMIEHLRSLREKLEQWRTTQAQQLLDDQYE</sequence>
<organism evidence="2 3">
    <name type="scientific">Thalassolituus marinus</name>
    <dbReference type="NCBI Taxonomy" id="671053"/>
    <lineage>
        <taxon>Bacteria</taxon>
        <taxon>Pseudomonadati</taxon>
        <taxon>Pseudomonadota</taxon>
        <taxon>Gammaproteobacteria</taxon>
        <taxon>Oceanospirillales</taxon>
        <taxon>Oceanospirillaceae</taxon>
        <taxon>Thalassolituus</taxon>
    </lineage>
</organism>